<dbReference type="AlphaFoldDB" id="A0A915XJ94"/>
<dbReference type="RefSeq" id="WP_267926784.1">
    <property type="nucleotide sequence ID" value="NZ_AP024233.1"/>
</dbReference>
<dbReference type="GO" id="GO:0003824">
    <property type="term" value="F:catalytic activity"/>
    <property type="evidence" value="ECO:0007669"/>
    <property type="project" value="InterPro"/>
</dbReference>
<dbReference type="Gene3D" id="3.20.20.70">
    <property type="entry name" value="Aldolase class I"/>
    <property type="match status" value="1"/>
</dbReference>
<comment type="cofactor">
    <cofactor evidence="1">
        <name>[4Fe-4S] cluster</name>
        <dbReference type="ChEBI" id="CHEBI:49883"/>
    </cofactor>
</comment>
<dbReference type="EMBL" id="AP024233">
    <property type="protein sequence ID" value="BCO10045.1"/>
    <property type="molecule type" value="Genomic_DNA"/>
</dbReference>
<keyword evidence="5" id="KW-0411">Iron-sulfur</keyword>
<dbReference type="InterPro" id="IPR013785">
    <property type="entry name" value="Aldolase_TIM"/>
</dbReference>
<keyword evidence="4" id="KW-0408">Iron</keyword>
<evidence type="ECO:0000256" key="3">
    <source>
        <dbReference type="ARBA" id="ARBA00022723"/>
    </source>
</evidence>
<dbReference type="SUPFAM" id="SSF102114">
    <property type="entry name" value="Radical SAM enzymes"/>
    <property type="match status" value="1"/>
</dbReference>
<gene>
    <name evidence="7" type="ORF">GF1_24210</name>
</gene>
<dbReference type="InterPro" id="IPR058240">
    <property type="entry name" value="rSAM_sf"/>
</dbReference>
<evidence type="ECO:0000259" key="6">
    <source>
        <dbReference type="Pfam" id="PF04055"/>
    </source>
</evidence>
<keyword evidence="8" id="KW-1185">Reference proteome</keyword>
<dbReference type="SFLD" id="SFLDS00029">
    <property type="entry name" value="Radical_SAM"/>
    <property type="match status" value="1"/>
</dbReference>
<dbReference type="Pfam" id="PF04055">
    <property type="entry name" value="Radical_SAM"/>
    <property type="match status" value="1"/>
</dbReference>
<keyword evidence="3" id="KW-0479">Metal-binding</keyword>
<evidence type="ECO:0000256" key="4">
    <source>
        <dbReference type="ARBA" id="ARBA00023004"/>
    </source>
</evidence>
<evidence type="ECO:0000313" key="7">
    <source>
        <dbReference type="EMBL" id="BCO10045.1"/>
    </source>
</evidence>
<sequence length="339" mass="37995">MGREHGYTISSLASGGLITNYDCSSRCGHCLYRCSPFRSREYISDDRASAAFAVARSLGCRSMHIGGGEPLLRPGRLEKILMIARREGVGIDYVETNSSWFRDLEQACGLLERLKEAGLRTLLVSISPFHNEFIPLARTMGVLEACHRTGIAVFPWQKQFLPELGRFDTEKTVKLGLLEEHFGAGYVAGLMERYGIRAGGRALETFRPHLPRLPLEEILRKGGSGCREPGDTTHFHLDLLGNYIPGLCSGLALDWRDLGQPVDPEKYPVLTRLALEGLASLYRWAGEVYGFSPSRTSYWSKCELCTEIRQYLACRSPEGFPDLQPREFYLEPEPKKAGR</sequence>
<proteinExistence type="predicted"/>
<organism evidence="7 8">
    <name type="scientific">Desulfolithobacter dissulfuricans</name>
    <dbReference type="NCBI Taxonomy" id="2795293"/>
    <lineage>
        <taxon>Bacteria</taxon>
        <taxon>Pseudomonadati</taxon>
        <taxon>Thermodesulfobacteriota</taxon>
        <taxon>Desulfobulbia</taxon>
        <taxon>Desulfobulbales</taxon>
        <taxon>Desulfobulbaceae</taxon>
        <taxon>Desulfolithobacter</taxon>
    </lineage>
</organism>
<feature type="domain" description="Radical SAM core" evidence="6">
    <location>
        <begin position="21"/>
        <end position="136"/>
    </location>
</feature>
<dbReference type="GO" id="GO:0046872">
    <property type="term" value="F:metal ion binding"/>
    <property type="evidence" value="ECO:0007669"/>
    <property type="project" value="UniProtKB-KW"/>
</dbReference>
<dbReference type="CDD" id="cd01335">
    <property type="entry name" value="Radical_SAM"/>
    <property type="match status" value="1"/>
</dbReference>
<evidence type="ECO:0000256" key="5">
    <source>
        <dbReference type="ARBA" id="ARBA00023014"/>
    </source>
</evidence>
<evidence type="ECO:0000256" key="2">
    <source>
        <dbReference type="ARBA" id="ARBA00022691"/>
    </source>
</evidence>
<dbReference type="InterPro" id="IPR007197">
    <property type="entry name" value="rSAM"/>
</dbReference>
<evidence type="ECO:0000256" key="1">
    <source>
        <dbReference type="ARBA" id="ARBA00001966"/>
    </source>
</evidence>
<dbReference type="KEGG" id="ddu:GF1_24210"/>
<dbReference type="Proteomes" id="UP001063350">
    <property type="component" value="Chromosome"/>
</dbReference>
<keyword evidence="2" id="KW-0949">S-adenosyl-L-methionine</keyword>
<dbReference type="GO" id="GO:0051536">
    <property type="term" value="F:iron-sulfur cluster binding"/>
    <property type="evidence" value="ECO:0007669"/>
    <property type="project" value="UniProtKB-KW"/>
</dbReference>
<protein>
    <submittedName>
        <fullName evidence="7">Radical SAM protein</fullName>
    </submittedName>
</protein>
<accession>A0A915XJ94</accession>
<reference evidence="7" key="1">
    <citation type="submission" date="2020-12" db="EMBL/GenBank/DDBJ databases">
        <title>Desulfobium dissulfuricans gen. nov., sp. nov., a novel mesophilic, sulfate-reducing bacterium isolated from a deep-sea hydrothermal vent.</title>
        <authorList>
            <person name="Hashimoto Y."/>
            <person name="Tame A."/>
            <person name="Sawayama S."/>
            <person name="Miyazaki J."/>
            <person name="Takai K."/>
            <person name="Nakagawa S."/>
        </authorList>
    </citation>
    <scope>NUCLEOTIDE SEQUENCE</scope>
    <source>
        <strain evidence="7">GF1</strain>
    </source>
</reference>
<evidence type="ECO:0000313" key="8">
    <source>
        <dbReference type="Proteomes" id="UP001063350"/>
    </source>
</evidence>
<name>A0A915XJ94_9BACT</name>